<comment type="caution">
    <text evidence="1">The sequence shown here is derived from an EMBL/GenBank/DDBJ whole genome shotgun (WGS) entry which is preliminary data.</text>
</comment>
<proteinExistence type="predicted"/>
<name>A0ACC1S013_9APHY</name>
<evidence type="ECO:0000313" key="2">
    <source>
        <dbReference type="Proteomes" id="UP001148662"/>
    </source>
</evidence>
<keyword evidence="2" id="KW-1185">Reference proteome</keyword>
<gene>
    <name evidence="1" type="ORF">NM688_g7883</name>
</gene>
<dbReference type="EMBL" id="JANHOG010001961">
    <property type="protein sequence ID" value="KAJ3529210.1"/>
    <property type="molecule type" value="Genomic_DNA"/>
</dbReference>
<protein>
    <submittedName>
        <fullName evidence="1">Uncharacterized protein</fullName>
    </submittedName>
</protein>
<evidence type="ECO:0000313" key="1">
    <source>
        <dbReference type="EMBL" id="KAJ3529210.1"/>
    </source>
</evidence>
<organism evidence="1 2">
    <name type="scientific">Phlebia brevispora</name>
    <dbReference type="NCBI Taxonomy" id="194682"/>
    <lineage>
        <taxon>Eukaryota</taxon>
        <taxon>Fungi</taxon>
        <taxon>Dikarya</taxon>
        <taxon>Basidiomycota</taxon>
        <taxon>Agaricomycotina</taxon>
        <taxon>Agaricomycetes</taxon>
        <taxon>Polyporales</taxon>
        <taxon>Meruliaceae</taxon>
        <taxon>Phlebia</taxon>
    </lineage>
</organism>
<accession>A0ACC1S013</accession>
<reference evidence="1" key="1">
    <citation type="submission" date="2022-07" db="EMBL/GenBank/DDBJ databases">
        <title>Genome Sequence of Phlebia brevispora.</title>
        <authorList>
            <person name="Buettner E."/>
        </authorList>
    </citation>
    <scope>NUCLEOTIDE SEQUENCE</scope>
    <source>
        <strain evidence="1">MPL23</strain>
    </source>
</reference>
<dbReference type="Proteomes" id="UP001148662">
    <property type="component" value="Unassembled WGS sequence"/>
</dbReference>
<sequence length="531" mass="58489">MRLFTLLAYLAVLRANAAWNVFISWTKEDHEIFDLVSAIEAAEGQSGARTFGGMVRLTETDREGHNVLLMARRVSYGNYDGNSTSLSQEEHTAAAHKNPGVKHAHERFSRLGVVSKILRDPEGRKRYDFFYKNGVPRWRGTGYYYSRFRPGLGTVFIFLTIVTSGLQYVVHRMNYKRDLARIEEVTSQARSAAWGNRLTPVEGQRKVKVNLGGPPRLDEDGNLVPGRTVDMVVEGSNVYILEPDGTLLPVDSSNAVAPSIKRTWFVALLLKAYGKIVRRESAPDNASGEDGGDIDEKDDASGTTSDTPTSGTATPKDGANGAAKGGRVATTMAGGRRRKVPAMTQHYHPDLLAPFLALPQGDKIQAEYVWIDGDGGLRSKTTTVTKKVTSIDQLRVWDFDGSSTNQAPGADSDVYLRPAAIFKDPFRGGDNILVLAECYNNDGTPNRTNFRHHAKKVMDQAKDQEPWFGIEQEYTLFDMDGTPFGWPKGGFPGPQGPYYCGAGKFISAESRARIVPTLHSSSHRCRKGFCA</sequence>